<dbReference type="InterPro" id="IPR027417">
    <property type="entry name" value="P-loop_NTPase"/>
</dbReference>
<sequence length="275" mass="30209">MSTQDCLQQLFDETPESSLYYKQLQAFSTRPAADCHIVICGLANVGKSDLVKVLSLSRTLSATDGSPAAIVPRYVDTPGFDLSGQQSAQAWEKAIGADIIVLIHDMRQGALAAGEMAFLQSLKARFPDLRQRMIVVLAQADKVPCQMLERLSAIHRNLAMLFLSCSGGIPDESYPAPAKSGVPVLLLEPSRIQALRQQLLLLIGSYEGGLPGMRTASSKALLDTLDAWVTGAIKIRKKSIAIKEAELSQTFSLWQRDLQRLGDTLRFRINELRQR</sequence>
<name>A0A4R1NBN6_9GAMM</name>
<dbReference type="OrthoDB" id="10017047at2"/>
<evidence type="ECO:0008006" key="3">
    <source>
        <dbReference type="Google" id="ProtNLM"/>
    </source>
</evidence>
<keyword evidence="2" id="KW-1185">Reference proteome</keyword>
<organism evidence="1 2">
    <name type="scientific">Sodalis ligni</name>
    <dbReference type="NCBI Taxonomy" id="2697027"/>
    <lineage>
        <taxon>Bacteria</taxon>
        <taxon>Pseudomonadati</taxon>
        <taxon>Pseudomonadota</taxon>
        <taxon>Gammaproteobacteria</taxon>
        <taxon>Enterobacterales</taxon>
        <taxon>Bruguierivoracaceae</taxon>
        <taxon>Sodalis</taxon>
    </lineage>
</organism>
<dbReference type="SUPFAM" id="SSF52540">
    <property type="entry name" value="P-loop containing nucleoside triphosphate hydrolases"/>
    <property type="match status" value="1"/>
</dbReference>
<dbReference type="Proteomes" id="UP000294555">
    <property type="component" value="Unassembled WGS sequence"/>
</dbReference>
<comment type="caution">
    <text evidence="1">The sequence shown here is derived from an EMBL/GenBank/DDBJ whole genome shotgun (WGS) entry which is preliminary data.</text>
</comment>
<gene>
    <name evidence="1" type="ORF">EZJ58_2308</name>
</gene>
<accession>A0A4R1NBN6</accession>
<dbReference type="Gene3D" id="3.40.50.300">
    <property type="entry name" value="P-loop containing nucleotide triphosphate hydrolases"/>
    <property type="match status" value="1"/>
</dbReference>
<dbReference type="EMBL" id="SJOI01000001">
    <property type="protein sequence ID" value="TCL04197.1"/>
    <property type="molecule type" value="Genomic_DNA"/>
</dbReference>
<proteinExistence type="predicted"/>
<dbReference type="AlphaFoldDB" id="A0A4R1NBN6"/>
<evidence type="ECO:0000313" key="2">
    <source>
        <dbReference type="Proteomes" id="UP000294555"/>
    </source>
</evidence>
<reference evidence="1 2" key="1">
    <citation type="submission" date="2019-02" db="EMBL/GenBank/DDBJ databases">
        <title>Investigation of anaerobic lignin degradation for improved lignocellulosic biofuels.</title>
        <authorList>
            <person name="Deangelis K."/>
        </authorList>
    </citation>
    <scope>NUCLEOTIDE SEQUENCE [LARGE SCALE GENOMIC DNA]</scope>
    <source>
        <strain evidence="1 2">159R</strain>
    </source>
</reference>
<protein>
    <recommendedName>
        <fullName evidence="3">G domain-containing protein</fullName>
    </recommendedName>
</protein>
<dbReference type="RefSeq" id="WP_132922995.1">
    <property type="nucleotide sequence ID" value="NZ_SJOI01000001.1"/>
</dbReference>
<evidence type="ECO:0000313" key="1">
    <source>
        <dbReference type="EMBL" id="TCL04197.1"/>
    </source>
</evidence>